<dbReference type="GO" id="GO:0016020">
    <property type="term" value="C:membrane"/>
    <property type="evidence" value="ECO:0007669"/>
    <property type="project" value="UniProtKB-SubCell"/>
</dbReference>
<organism evidence="9 10">
    <name type="scientific">Ziziphus jujuba</name>
    <name type="common">Chinese jujube</name>
    <name type="synonym">Ziziphus sativa</name>
    <dbReference type="NCBI Taxonomy" id="326968"/>
    <lineage>
        <taxon>Eukaryota</taxon>
        <taxon>Viridiplantae</taxon>
        <taxon>Streptophyta</taxon>
        <taxon>Embryophyta</taxon>
        <taxon>Tracheophyta</taxon>
        <taxon>Spermatophyta</taxon>
        <taxon>Magnoliopsida</taxon>
        <taxon>eudicotyledons</taxon>
        <taxon>Gunneridae</taxon>
        <taxon>Pentapetalae</taxon>
        <taxon>rosids</taxon>
        <taxon>fabids</taxon>
        <taxon>Rosales</taxon>
        <taxon>Rhamnaceae</taxon>
        <taxon>Paliureae</taxon>
        <taxon>Ziziphus</taxon>
    </lineage>
</organism>
<gene>
    <name evidence="10" type="primary">LOC107429519</name>
</gene>
<dbReference type="Gene3D" id="3.80.10.10">
    <property type="entry name" value="Ribonuclease Inhibitor"/>
    <property type="match status" value="1"/>
</dbReference>
<keyword evidence="2 6" id="KW-0812">Transmembrane</keyword>
<reference evidence="10" key="1">
    <citation type="submission" date="2025-08" db="UniProtKB">
        <authorList>
            <consortium name="RefSeq"/>
        </authorList>
    </citation>
    <scope>IDENTIFICATION</scope>
    <source>
        <tissue evidence="10">Seedling</tissue>
    </source>
</reference>
<dbReference type="SMR" id="A0A6P4AKV6"/>
<feature type="signal peptide" evidence="7">
    <location>
        <begin position="1"/>
        <end position="25"/>
    </location>
</feature>
<evidence type="ECO:0000313" key="9">
    <source>
        <dbReference type="Proteomes" id="UP001652623"/>
    </source>
</evidence>
<protein>
    <submittedName>
        <fullName evidence="10">Receptor-like protein 4</fullName>
    </submittedName>
</protein>
<comment type="subcellular location">
    <subcellularLocation>
        <location evidence="1">Membrane</location>
        <topology evidence="1">Single-pass membrane protein</topology>
    </subcellularLocation>
</comment>
<evidence type="ECO:0000256" key="2">
    <source>
        <dbReference type="ARBA" id="ARBA00022692"/>
    </source>
</evidence>
<dbReference type="PANTHER" id="PTHR45631:SF191">
    <property type="entry name" value="DI-GLUCOSE BINDING PROTEIN WITH LEUCINE-RICH REPEAT DOMAIN-CONTAINING PROTEIN"/>
    <property type="match status" value="1"/>
</dbReference>
<dbReference type="SUPFAM" id="SSF52058">
    <property type="entry name" value="L domain-like"/>
    <property type="match status" value="1"/>
</dbReference>
<keyword evidence="4 6" id="KW-1133">Transmembrane helix</keyword>
<dbReference type="RefSeq" id="XP_015895708.1">
    <property type="nucleotide sequence ID" value="XM_016040222.4"/>
</dbReference>
<dbReference type="FunCoup" id="A0A6P4AKV6">
    <property type="interactions" value="2320"/>
</dbReference>
<evidence type="ECO:0000256" key="1">
    <source>
        <dbReference type="ARBA" id="ARBA00004167"/>
    </source>
</evidence>
<dbReference type="PANTHER" id="PTHR45631">
    <property type="entry name" value="OS07G0107800 PROTEIN-RELATED"/>
    <property type="match status" value="1"/>
</dbReference>
<keyword evidence="3 7" id="KW-0732">Signal</keyword>
<accession>A0A6P4AKV6</accession>
<dbReference type="Proteomes" id="UP001652623">
    <property type="component" value="Chromosome 12"/>
</dbReference>
<dbReference type="Pfam" id="PF12819">
    <property type="entry name" value="Malectin_like"/>
    <property type="match status" value="1"/>
</dbReference>
<dbReference type="InParanoid" id="A0A6P4AKV6"/>
<name>A0A6P4AKV6_ZIZJJ</name>
<evidence type="ECO:0000259" key="8">
    <source>
        <dbReference type="Pfam" id="PF12819"/>
    </source>
</evidence>
<dbReference type="Gene3D" id="2.60.120.430">
    <property type="entry name" value="Galactose-binding lectin"/>
    <property type="match status" value="2"/>
</dbReference>
<feature type="chain" id="PRO_5028184376" evidence="7">
    <location>
        <begin position="26"/>
        <end position="635"/>
    </location>
</feature>
<evidence type="ECO:0000256" key="5">
    <source>
        <dbReference type="ARBA" id="ARBA00023136"/>
    </source>
</evidence>
<sequence length="635" mass="70088">MCVFLVLLLHHLLLYLSLFFSSSTANPPQPYPYGLSFHIDCGGLVNATDPFNTTWLADRFFTGGNTAIVSEPLQFRHPQEKTLRYFPLTSGKKNCYIIPDLPDGRYYLRTFTVYDNYDGKSHSPSFDVSVEGTVVFSWKSPWSEDLARTGSYSDLFVFVSDGEADICFYSIATDPPVVGSLQLVQVDPASYDSAAIGRNYILVNYGRFSCGTDQWGPGFSNDTDLFSRSWQSDSDLRLTDSKNPVRAVSTRFSISGTDRSPNYFPMKLYKTALEAGGDGGLEYQLTVDAKLDYLLWFHFAEIGPGVTRAGQRVFDILINGKNVNRIDIYKEVGSFAAYNWHYTVKNLSSTVLKVRLVSVVGAALICGLENYALVPADLSTVPEQVTAMQALKQSLRVPDRMGWNGDPCAPTNWDAWEGVTCHLNKNKTALVIYQIDLGSQGLKGYISDQIVLLSNLVSLNLSSNSLEGTIPSGLGQKSLTKLDLSGNQLTGPIPESLASSNLRLVVLNNNLLEGQVPEELYSIGVHGGAIDLSGNKGLCGVPPLAACPLFWEHGRLSTKGKIAIGMSCLLVFCVLLLVIYIFCIRRGRHDYEFAPPHDLMSLAAKRNRYQRQKSLMLLEMESQHAKALPSPLTPH</sequence>
<evidence type="ECO:0000313" key="10">
    <source>
        <dbReference type="RefSeq" id="XP_015895708.1"/>
    </source>
</evidence>
<keyword evidence="9" id="KW-1185">Reference proteome</keyword>
<dbReference type="InterPro" id="IPR001611">
    <property type="entry name" value="Leu-rich_rpt"/>
</dbReference>
<dbReference type="GeneID" id="107429519"/>
<feature type="transmembrane region" description="Helical" evidence="6">
    <location>
        <begin position="562"/>
        <end position="583"/>
    </location>
</feature>
<dbReference type="InterPro" id="IPR032675">
    <property type="entry name" value="LRR_dom_sf"/>
</dbReference>
<keyword evidence="5 6" id="KW-0472">Membrane</keyword>
<evidence type="ECO:0000256" key="6">
    <source>
        <dbReference type="SAM" id="Phobius"/>
    </source>
</evidence>
<evidence type="ECO:0000256" key="4">
    <source>
        <dbReference type="ARBA" id="ARBA00022989"/>
    </source>
</evidence>
<proteinExistence type="predicted"/>
<dbReference type="KEGG" id="zju:107429519"/>
<dbReference type="FunFam" id="3.80.10.10:FF:000135">
    <property type="entry name" value="Putative LRR receptor-like serine/threonine-protein kinase"/>
    <property type="match status" value="1"/>
</dbReference>
<dbReference type="AlphaFoldDB" id="A0A6P4AKV6"/>
<evidence type="ECO:0000256" key="7">
    <source>
        <dbReference type="SAM" id="SignalP"/>
    </source>
</evidence>
<dbReference type="Pfam" id="PF00560">
    <property type="entry name" value="LRR_1"/>
    <property type="match status" value="2"/>
</dbReference>
<evidence type="ECO:0000256" key="3">
    <source>
        <dbReference type="ARBA" id="ARBA00022729"/>
    </source>
</evidence>
<feature type="domain" description="Malectin-like" evidence="8">
    <location>
        <begin position="39"/>
        <end position="372"/>
    </location>
</feature>
<dbReference type="InterPro" id="IPR024788">
    <property type="entry name" value="Malectin-like_Carb-bd_dom"/>
</dbReference>